<dbReference type="GO" id="GO:0000976">
    <property type="term" value="F:transcription cis-regulatory region binding"/>
    <property type="evidence" value="ECO:0007669"/>
    <property type="project" value="TreeGrafter"/>
</dbReference>
<proteinExistence type="predicted"/>
<dbReference type="PANTHER" id="PTHR30055">
    <property type="entry name" value="HTH-TYPE TRANSCRIPTIONAL REGULATOR RUTR"/>
    <property type="match status" value="1"/>
</dbReference>
<sequence>MNRETSAAATRRALLDQAALLLDVGGRDAVTLREVGARAGVSRGAPYRHFADKDGLLTAVAAEGWERLGDHMQGLAADAGLSPADKLRAALIHVITVSRQRPHLYRLMFSTSDGDPTAVFGAAQRMCDEFLVLVATAIGADAERYAAILLTGVHGAVGLEMSGLLHTDKWQTTAEELTDNLLALVNDANHRPSGESARLDTSSGRT</sequence>
<dbReference type="Gene3D" id="1.10.357.10">
    <property type="entry name" value="Tetracycline Repressor, domain 2"/>
    <property type="match status" value="1"/>
</dbReference>
<dbReference type="EMBL" id="LWCS01000029">
    <property type="protein sequence ID" value="OAN37291.1"/>
    <property type="molecule type" value="Genomic_DNA"/>
</dbReference>
<dbReference type="Pfam" id="PF13305">
    <property type="entry name" value="TetR_C_33"/>
    <property type="match status" value="1"/>
</dbReference>
<dbReference type="InterPro" id="IPR001647">
    <property type="entry name" value="HTH_TetR"/>
</dbReference>
<dbReference type="GO" id="GO:0003700">
    <property type="term" value="F:DNA-binding transcription factor activity"/>
    <property type="evidence" value="ECO:0007669"/>
    <property type="project" value="TreeGrafter"/>
</dbReference>
<feature type="domain" description="HTH tetR-type" evidence="5">
    <location>
        <begin position="8"/>
        <end position="68"/>
    </location>
</feature>
<evidence type="ECO:0000256" key="4">
    <source>
        <dbReference type="PROSITE-ProRule" id="PRU00335"/>
    </source>
</evidence>
<dbReference type="SUPFAM" id="SSF48498">
    <property type="entry name" value="Tetracyclin repressor-like, C-terminal domain"/>
    <property type="match status" value="1"/>
</dbReference>
<dbReference type="InterPro" id="IPR050109">
    <property type="entry name" value="HTH-type_TetR-like_transc_reg"/>
</dbReference>
<dbReference type="RefSeq" id="WP_064282721.1">
    <property type="nucleotide sequence ID" value="NZ_LWCS01000029.1"/>
</dbReference>
<organism evidence="6 7">
    <name type="scientific">Mycolicibacterium iranicum</name>
    <name type="common">Mycobacterium iranicum</name>
    <dbReference type="NCBI Taxonomy" id="912594"/>
    <lineage>
        <taxon>Bacteria</taxon>
        <taxon>Bacillati</taxon>
        <taxon>Actinomycetota</taxon>
        <taxon>Actinomycetes</taxon>
        <taxon>Mycobacteriales</taxon>
        <taxon>Mycobacteriaceae</taxon>
        <taxon>Mycolicibacterium</taxon>
    </lineage>
</organism>
<comment type="caution">
    <text evidence="6">The sequence shown here is derived from an EMBL/GenBank/DDBJ whole genome shotgun (WGS) entry which is preliminary data.</text>
</comment>
<evidence type="ECO:0000256" key="3">
    <source>
        <dbReference type="ARBA" id="ARBA00023163"/>
    </source>
</evidence>
<dbReference type="SUPFAM" id="SSF46689">
    <property type="entry name" value="Homeodomain-like"/>
    <property type="match status" value="1"/>
</dbReference>
<dbReference type="OrthoDB" id="3173376at2"/>
<dbReference type="InterPro" id="IPR025996">
    <property type="entry name" value="MT1864/Rv1816-like_C"/>
</dbReference>
<name>A0A178LVH4_MYCIR</name>
<keyword evidence="3" id="KW-0804">Transcription</keyword>
<dbReference type="Pfam" id="PF00440">
    <property type="entry name" value="TetR_N"/>
    <property type="match status" value="1"/>
</dbReference>
<feature type="DNA-binding region" description="H-T-H motif" evidence="4">
    <location>
        <begin position="31"/>
        <end position="50"/>
    </location>
</feature>
<evidence type="ECO:0000313" key="6">
    <source>
        <dbReference type="EMBL" id="OAN37291.1"/>
    </source>
</evidence>
<gene>
    <name evidence="6" type="ORF">A4X20_23275</name>
</gene>
<dbReference type="InterPro" id="IPR009057">
    <property type="entry name" value="Homeodomain-like_sf"/>
</dbReference>
<dbReference type="Proteomes" id="UP000078396">
    <property type="component" value="Unassembled WGS sequence"/>
</dbReference>
<evidence type="ECO:0000256" key="1">
    <source>
        <dbReference type="ARBA" id="ARBA00023015"/>
    </source>
</evidence>
<keyword evidence="1" id="KW-0805">Transcription regulation</keyword>
<dbReference type="InterPro" id="IPR036271">
    <property type="entry name" value="Tet_transcr_reg_TetR-rel_C_sf"/>
</dbReference>
<evidence type="ECO:0000259" key="5">
    <source>
        <dbReference type="PROSITE" id="PS50977"/>
    </source>
</evidence>
<dbReference type="PANTHER" id="PTHR30055:SF234">
    <property type="entry name" value="HTH-TYPE TRANSCRIPTIONAL REGULATOR BETI"/>
    <property type="match status" value="1"/>
</dbReference>
<evidence type="ECO:0000256" key="2">
    <source>
        <dbReference type="ARBA" id="ARBA00023125"/>
    </source>
</evidence>
<protein>
    <submittedName>
        <fullName evidence="6">Transcriptional regulator</fullName>
    </submittedName>
</protein>
<dbReference type="PROSITE" id="PS50977">
    <property type="entry name" value="HTH_TETR_2"/>
    <property type="match status" value="1"/>
</dbReference>
<reference evidence="6 7" key="1">
    <citation type="submission" date="2016-04" db="EMBL/GenBank/DDBJ databases">
        <title>Draft Genome Sequences of Staphylococcus capitis Strain H36, S. capitis Strain H65, S. cohnii Strain H62, S. hominis Strain H69, Mycobacterium iranicum Strain H39, Plantibacter sp. Strain H53, Pseudomonas oryzihabitans Strain H72, and Microbacterium sp. Strain H83, isolated from residential settings.</title>
        <authorList>
            <person name="Lymperopoulou D."/>
            <person name="Adams R.I."/>
            <person name="Lindow S."/>
            <person name="Coil D.A."/>
            <person name="Jospin G."/>
            <person name="Eisen J.A."/>
        </authorList>
    </citation>
    <scope>NUCLEOTIDE SEQUENCE [LARGE SCALE GENOMIC DNA]</scope>
    <source>
        <strain evidence="6 7">H39</strain>
    </source>
</reference>
<dbReference type="AlphaFoldDB" id="A0A178LVH4"/>
<keyword evidence="2 4" id="KW-0238">DNA-binding</keyword>
<accession>A0A178LVH4</accession>
<dbReference type="PRINTS" id="PR00455">
    <property type="entry name" value="HTHTETR"/>
</dbReference>
<evidence type="ECO:0000313" key="7">
    <source>
        <dbReference type="Proteomes" id="UP000078396"/>
    </source>
</evidence>